<reference evidence="1 2" key="1">
    <citation type="journal article" date="2021" name="Front. Genet.">
        <title>Chromosome-Level Genome Assembly Reveals Significant Gene Expansion in the Toll and IMD Signaling Pathways of Dendrolimus kikuchii.</title>
        <authorList>
            <person name="Zhou J."/>
            <person name="Wu P."/>
            <person name="Xiong Z."/>
            <person name="Liu N."/>
            <person name="Zhao N."/>
            <person name="Ji M."/>
            <person name="Qiu Y."/>
            <person name="Yang B."/>
        </authorList>
    </citation>
    <scope>NUCLEOTIDE SEQUENCE [LARGE SCALE GENOMIC DNA]</scope>
    <source>
        <strain evidence="1">Ann1</strain>
    </source>
</reference>
<name>A0ACC1CX92_9NEOP</name>
<protein>
    <submittedName>
        <fullName evidence="1">Uncharacterized protein</fullName>
    </submittedName>
</protein>
<evidence type="ECO:0000313" key="1">
    <source>
        <dbReference type="EMBL" id="KAJ0175887.1"/>
    </source>
</evidence>
<organism evidence="1 2">
    <name type="scientific">Dendrolimus kikuchii</name>
    <dbReference type="NCBI Taxonomy" id="765133"/>
    <lineage>
        <taxon>Eukaryota</taxon>
        <taxon>Metazoa</taxon>
        <taxon>Ecdysozoa</taxon>
        <taxon>Arthropoda</taxon>
        <taxon>Hexapoda</taxon>
        <taxon>Insecta</taxon>
        <taxon>Pterygota</taxon>
        <taxon>Neoptera</taxon>
        <taxon>Endopterygota</taxon>
        <taxon>Lepidoptera</taxon>
        <taxon>Glossata</taxon>
        <taxon>Ditrysia</taxon>
        <taxon>Bombycoidea</taxon>
        <taxon>Lasiocampidae</taxon>
        <taxon>Dendrolimus</taxon>
    </lineage>
</organism>
<dbReference type="Proteomes" id="UP000824533">
    <property type="component" value="Linkage Group LG15"/>
</dbReference>
<evidence type="ECO:0000313" key="2">
    <source>
        <dbReference type="Proteomes" id="UP000824533"/>
    </source>
</evidence>
<comment type="caution">
    <text evidence="1">The sequence shown here is derived from an EMBL/GenBank/DDBJ whole genome shotgun (WGS) entry which is preliminary data.</text>
</comment>
<sequence length="493" mass="55603">MTFTPSEDGVPARYTAELCTNVTNNLTEWRLDVIINEKGCIDSKRNRFFYFRPGNWHSKFTNDVNVTDLNCSYVCLSTDFDLIFDSCYLLKSTLRYGEIDSQPYDSYHKIKNAFKKETIFPEAKIVINNFASGVAIHLYAGVPPTDYDVQIYSTANRELKPEDVTKNCTAVPASRTINCFVSPPYGCYYLLFTHYAPWASGFFHKKSFIESPAFCHKKVEPAKVSGNSWIVVWACGGVLALCACAGVARLLLRTRTADKIKEQVRNTWVQRRTDTEATLQQDSKGACKHVLLLYARECEAGQRAVTLLKALLSQVVPGNVYDIFSAEVMALAAAAPAQWTRELLERADVRVLLLQTPALACLYRARADDADATFKLCSPLLGSRVALRSPHFGDTLLHYALRLVAETSHHRDAYTKYYLAQLSELKVEIFPQIVRFTRYLLPAAITRLLQDVASQPAWEPPEGDLQECTDAIAHFVEYATNNPNYLMDELIFV</sequence>
<accession>A0ACC1CX92</accession>
<gene>
    <name evidence="1" type="ORF">K1T71_009046</name>
</gene>
<proteinExistence type="predicted"/>
<dbReference type="EMBL" id="CM034401">
    <property type="protein sequence ID" value="KAJ0175887.1"/>
    <property type="molecule type" value="Genomic_DNA"/>
</dbReference>
<keyword evidence="2" id="KW-1185">Reference proteome</keyword>